<dbReference type="RefSeq" id="WP_121840071.1">
    <property type="nucleotide sequence ID" value="NZ_ML014812.1"/>
</dbReference>
<sequence length="324" mass="33823">MTTASVSTSVWDGVLTSAATGAGFGLLGGPVASATGALTGGGGHLFANVINQYVCERINRQYHPLAEFMTRTGVSTLAMTASGQLLRPAIGVVGNLVTASASKLGGVIATKAGASACNYFRVEKSSWVRTGVNMGCGFIGGNLGAKVAGAAIGETITPEEGKDNADAPQASSQAFQEPEVADCVDDIGCLYMEGDPIPYTVIPEQKGGNATLVERNDEFGGQCLPIVECDHSQHTNAMKEGDICFALKYRVVDCSERTFPDQKGIILDLDAPEGSWGAPVCKSPIFECQRSSDSDTIYSDDPQEALISLISEASEESEESQEST</sequence>
<protein>
    <submittedName>
        <fullName evidence="1">Uncharacterized protein</fullName>
    </submittedName>
</protein>
<dbReference type="AlphaFoldDB" id="A0A3L8PTI0"/>
<evidence type="ECO:0000313" key="2">
    <source>
        <dbReference type="Proteomes" id="UP000281474"/>
    </source>
</evidence>
<organism evidence="1 2">
    <name type="scientific">Parashewanella curva</name>
    <dbReference type="NCBI Taxonomy" id="2338552"/>
    <lineage>
        <taxon>Bacteria</taxon>
        <taxon>Pseudomonadati</taxon>
        <taxon>Pseudomonadota</taxon>
        <taxon>Gammaproteobacteria</taxon>
        <taxon>Alteromonadales</taxon>
        <taxon>Shewanellaceae</taxon>
        <taxon>Parashewanella</taxon>
    </lineage>
</organism>
<name>A0A3L8PTI0_9GAMM</name>
<reference evidence="1 2" key="1">
    <citation type="submission" date="2018-09" db="EMBL/GenBank/DDBJ databases">
        <title>Phylogeny of the Shewanellaceae, and recommendation for two new genera, Pseudoshewanella and Parashewanella.</title>
        <authorList>
            <person name="Wang G."/>
        </authorList>
    </citation>
    <scope>NUCLEOTIDE SEQUENCE [LARGE SCALE GENOMIC DNA]</scope>
    <source>
        <strain evidence="1 2">C51</strain>
    </source>
</reference>
<gene>
    <name evidence="1" type="ORF">D5018_16375</name>
</gene>
<proteinExistence type="predicted"/>
<keyword evidence="2" id="KW-1185">Reference proteome</keyword>
<accession>A0A3L8PTI0</accession>
<dbReference type="EMBL" id="QZEI01000063">
    <property type="protein sequence ID" value="RLV58596.1"/>
    <property type="molecule type" value="Genomic_DNA"/>
</dbReference>
<dbReference type="Proteomes" id="UP000281474">
    <property type="component" value="Unassembled WGS sequence"/>
</dbReference>
<evidence type="ECO:0000313" key="1">
    <source>
        <dbReference type="EMBL" id="RLV58596.1"/>
    </source>
</evidence>
<comment type="caution">
    <text evidence="1">The sequence shown here is derived from an EMBL/GenBank/DDBJ whole genome shotgun (WGS) entry which is preliminary data.</text>
</comment>